<feature type="transmembrane region" description="Helical" evidence="1">
    <location>
        <begin position="205"/>
        <end position="230"/>
    </location>
</feature>
<keyword evidence="3" id="KW-1185">Reference proteome</keyword>
<dbReference type="Gene3D" id="1.25.40.10">
    <property type="entry name" value="Tetratricopeptide repeat domain"/>
    <property type="match status" value="1"/>
</dbReference>
<feature type="transmembrane region" description="Helical" evidence="1">
    <location>
        <begin position="268"/>
        <end position="290"/>
    </location>
</feature>
<dbReference type="EMBL" id="CM001023">
    <property type="protein sequence ID" value="EAZ79210.1"/>
    <property type="molecule type" value="Genomic_DNA"/>
</dbReference>
<evidence type="ECO:0000313" key="3">
    <source>
        <dbReference type="Proteomes" id="UP000003919"/>
    </source>
</evidence>
<dbReference type="HOGENOM" id="CLU_315397_0_0_10"/>
<keyword evidence="1" id="KW-0812">Transmembrane</keyword>
<dbReference type="RefSeq" id="WP_008201444.1">
    <property type="nucleotide sequence ID" value="NZ_CM001023.1"/>
</dbReference>
<protein>
    <recommendedName>
        <fullName evidence="4">Tetratricopeptide repeat protein</fullName>
    </recommendedName>
</protein>
<feature type="transmembrane region" description="Helical" evidence="1">
    <location>
        <begin position="343"/>
        <end position="364"/>
    </location>
</feature>
<dbReference type="Proteomes" id="UP000003919">
    <property type="component" value="Chromosome"/>
</dbReference>
<comment type="caution">
    <text evidence="2">The sequence shown here is derived from an EMBL/GenBank/DDBJ whole genome shotgun (WGS) entry which is preliminary data.</text>
</comment>
<feature type="transmembrane region" description="Helical" evidence="1">
    <location>
        <begin position="12"/>
        <end position="33"/>
    </location>
</feature>
<dbReference type="SUPFAM" id="SSF48452">
    <property type="entry name" value="TPR-like"/>
    <property type="match status" value="1"/>
</dbReference>
<feature type="transmembrane region" description="Helical" evidence="1">
    <location>
        <begin position="311"/>
        <end position="331"/>
    </location>
</feature>
<reference evidence="2 3" key="1">
    <citation type="journal article" date="2011" name="J. Bacteriol.">
        <title>Complete genome sequence of Algoriphagus sp. PR1, bacterial prey of a colony-forming choanoflagellate.</title>
        <authorList>
            <person name="Alegado R.A."/>
            <person name="Ferriera S."/>
            <person name="Nusbaum C."/>
            <person name="Young S.K."/>
            <person name="Zeng Q."/>
            <person name="Imamovic A."/>
            <person name="Fairclough S.R."/>
            <person name="King N."/>
        </authorList>
    </citation>
    <scope>NUCLEOTIDE SEQUENCE [LARGE SCALE GENOMIC DNA]</scope>
    <source>
        <strain evidence="2 3">PR1</strain>
    </source>
</reference>
<feature type="transmembrane region" description="Helical" evidence="1">
    <location>
        <begin position="114"/>
        <end position="132"/>
    </location>
</feature>
<keyword evidence="1" id="KW-0472">Membrane</keyword>
<proteinExistence type="predicted"/>
<feature type="transmembrane region" description="Helical" evidence="1">
    <location>
        <begin position="242"/>
        <end position="262"/>
    </location>
</feature>
<keyword evidence="1" id="KW-1133">Transmembrane helix</keyword>
<feature type="transmembrane region" description="Helical" evidence="1">
    <location>
        <begin position="144"/>
        <end position="164"/>
    </location>
</feature>
<name>A3I311_9BACT</name>
<dbReference type="EMBL" id="AAXU02000001">
    <property type="protein sequence ID" value="EAZ79210.1"/>
    <property type="molecule type" value="Genomic_DNA"/>
</dbReference>
<feature type="transmembrane region" description="Helical" evidence="1">
    <location>
        <begin position="385"/>
        <end position="406"/>
    </location>
</feature>
<dbReference type="STRING" id="388413.ALPR1_14104"/>
<evidence type="ECO:0000256" key="1">
    <source>
        <dbReference type="SAM" id="Phobius"/>
    </source>
</evidence>
<organism evidence="2 3">
    <name type="scientific">Algoriphagus machipongonensis</name>
    <dbReference type="NCBI Taxonomy" id="388413"/>
    <lineage>
        <taxon>Bacteria</taxon>
        <taxon>Pseudomonadati</taxon>
        <taxon>Bacteroidota</taxon>
        <taxon>Cytophagia</taxon>
        <taxon>Cytophagales</taxon>
        <taxon>Cyclobacteriaceae</taxon>
        <taxon>Algoriphagus</taxon>
    </lineage>
</organism>
<feature type="transmembrane region" description="Helical" evidence="1">
    <location>
        <begin position="173"/>
        <end position="193"/>
    </location>
</feature>
<dbReference type="OrthoDB" id="973593at2"/>
<gene>
    <name evidence="2" type="ORF">ALPR1_14104</name>
</gene>
<feature type="transmembrane region" description="Helical" evidence="1">
    <location>
        <begin position="90"/>
        <end position="107"/>
    </location>
</feature>
<dbReference type="eggNOG" id="COG3071">
    <property type="taxonomic scope" value="Bacteria"/>
</dbReference>
<dbReference type="AlphaFoldDB" id="A3I311"/>
<evidence type="ECO:0008006" key="4">
    <source>
        <dbReference type="Google" id="ProtNLM"/>
    </source>
</evidence>
<accession>A3I311</accession>
<dbReference type="InterPro" id="IPR011990">
    <property type="entry name" value="TPR-like_helical_dom_sf"/>
</dbReference>
<evidence type="ECO:0000313" key="2">
    <source>
        <dbReference type="EMBL" id="EAZ79210.1"/>
    </source>
</evidence>
<sequence length="926" mass="104890">MKNEKNQSKFSFPVIAALLLIIAGGLFALYYLLINPVPYRIIQSATFLDRVPILFDWVQIGPISFPINVDNFLIFQEFRTLPSRMLIQESYIFGGIVFLISVSFLSVLSEFKKLPIVAGGIGWIILLTVSNFNGLNIGGPSANYPLLILLAGSLLPVIIFHIYGQSLAIWKKWIATAISLAISIILLTQLSPINTPLLFLSEHATLLAIGFAIAWFCWNGHGMISGLYILLAKQNKGIGMKISWQMAVISLFYVGLLFVLFMEVRGDLYIPFFGFSPLLLIVPIGILGWLSIKSKTEQIPNLAASPRLLKALHLLGFGIVFWLIWKLIITGNQPALELLKHSFLYTQIGFSIFFIVYLFSNFLSIMDSGKEIDQILYKPYSLPYYHLRIGGLMAIMVLTIYTQGIVATQVNSLTDNILGDYYYQTEQKLEASILYENSWYKYRKNDRAKNLAAQLLFQLNQPTLAKQHLEESFAEVPQVDNIILLSNRLHRENKIFESIFYLENGLKFFPNDPHLTNNLALFYAKVNRSEDAISLLEAHQENHSIINSNLLALKTKMGSVESFEEQPNDLIGQINALATNNALANYSSDELKSKVRSGVLNENSSMIIQAGIRNLFSERNREDPSNDLKLLDSLGKQEAMLDYLMDLQETGVIRSLGAGRVTEAIKNLNGLAFRNPGSAGYYLSLSSQVLAQNLDLKKSSRELLVAEEKGFQAFQPHHLSTLILAGYKDNAEDIKREYQVIEPKYLVETESQISQYLQIIGRFHEYFPKDLYVLWESFPNSELKADLAIRILSHKSHGLSKVQLQSLAENLKSKIGETPELDKFLANPDWQNNESILSFTRWLNVSEELTANPYFTPLILSAAERITDPLEQYEMLNEASLFNHDPILWIRKIQAAKRMNLVNYAEDALSELKEWVPQSKLDSLEY</sequence>